<keyword evidence="5" id="KW-1185">Reference proteome</keyword>
<gene>
    <name evidence="4" type="ORF">NE237_019127</name>
</gene>
<proteinExistence type="inferred from homology"/>
<organism evidence="4 5">
    <name type="scientific">Protea cynaroides</name>
    <dbReference type="NCBI Taxonomy" id="273540"/>
    <lineage>
        <taxon>Eukaryota</taxon>
        <taxon>Viridiplantae</taxon>
        <taxon>Streptophyta</taxon>
        <taxon>Embryophyta</taxon>
        <taxon>Tracheophyta</taxon>
        <taxon>Spermatophyta</taxon>
        <taxon>Magnoliopsida</taxon>
        <taxon>Proteales</taxon>
        <taxon>Proteaceae</taxon>
        <taxon>Protea</taxon>
    </lineage>
</organism>
<evidence type="ECO:0000313" key="5">
    <source>
        <dbReference type="Proteomes" id="UP001141806"/>
    </source>
</evidence>
<dbReference type="CDD" id="cd03784">
    <property type="entry name" value="GT1_Gtf-like"/>
    <property type="match status" value="1"/>
</dbReference>
<dbReference type="Pfam" id="PF00201">
    <property type="entry name" value="UDPGT"/>
    <property type="match status" value="1"/>
</dbReference>
<evidence type="ECO:0000256" key="3">
    <source>
        <dbReference type="RuleBase" id="RU003718"/>
    </source>
</evidence>
<evidence type="ECO:0000313" key="4">
    <source>
        <dbReference type="EMBL" id="KAJ4967278.1"/>
    </source>
</evidence>
<name>A0A9Q0KB54_9MAGN</name>
<accession>A0A9Q0KB54</accession>
<keyword evidence="3" id="KW-0328">Glycosyltransferase</keyword>
<dbReference type="PROSITE" id="PS00375">
    <property type="entry name" value="UDPGT"/>
    <property type="match status" value="1"/>
</dbReference>
<protein>
    <recommendedName>
        <fullName evidence="6">UDP-glycosyltransferase</fullName>
    </recommendedName>
</protein>
<dbReference type="Proteomes" id="UP001141806">
    <property type="component" value="Unassembled WGS sequence"/>
</dbReference>
<dbReference type="OrthoDB" id="1927969at2759"/>
<comment type="caution">
    <text evidence="4">The sequence shown here is derived from an EMBL/GenBank/DDBJ whole genome shotgun (WGS) entry which is preliminary data.</text>
</comment>
<dbReference type="Gene3D" id="3.40.50.2000">
    <property type="entry name" value="Glycogen Phosphorylase B"/>
    <property type="match status" value="2"/>
</dbReference>
<evidence type="ECO:0000256" key="2">
    <source>
        <dbReference type="ARBA" id="ARBA00022679"/>
    </source>
</evidence>
<keyword evidence="2 3" id="KW-0808">Transferase</keyword>
<dbReference type="SUPFAM" id="SSF53756">
    <property type="entry name" value="UDP-Glycosyltransferase/glycogen phosphorylase"/>
    <property type="match status" value="1"/>
</dbReference>
<dbReference type="InterPro" id="IPR002213">
    <property type="entry name" value="UDP_glucos_trans"/>
</dbReference>
<dbReference type="GO" id="GO:0080043">
    <property type="term" value="F:quercetin 3-O-glucosyltransferase activity"/>
    <property type="evidence" value="ECO:0007669"/>
    <property type="project" value="TreeGrafter"/>
</dbReference>
<comment type="similarity">
    <text evidence="1 3">Belongs to the UDP-glycosyltransferase family.</text>
</comment>
<dbReference type="PANTHER" id="PTHR11926">
    <property type="entry name" value="GLUCOSYL/GLUCURONOSYL TRANSFERASES"/>
    <property type="match status" value="1"/>
</dbReference>
<sequence>MIAEALYALPTSPLAKWSLMPSGLVVQIKTGKTDTDATQDIQAISRSIRVPFRNLFSKLNAAEDIPPVTCIVSDGAMSFTLQIAEEIGVPEVLLWMIRTCSFLAYMHYPHLIERLYTSKRCELPIKWVLGHSFGLDPKNESNDTSPTLGVCMELANSDQSFLSFIRPDLVAGDSTILPFEFMSQTKNRGMLASWGPQEQVLSHQSIGGFLTHSGWNSTPETICGGVPVICWPFFADQHTNYKYSCTHWGIGTETNNNVMRDEVEKLVRELIEDDKGKEMKSNVMMWKKKAEEATTSVGSSFLNFDNMVNQILLSNGSHLNRFDGDVFSRLWDK</sequence>
<dbReference type="EMBL" id="JAMYWD010000007">
    <property type="protein sequence ID" value="KAJ4967278.1"/>
    <property type="molecule type" value="Genomic_DNA"/>
</dbReference>
<evidence type="ECO:0000256" key="1">
    <source>
        <dbReference type="ARBA" id="ARBA00009995"/>
    </source>
</evidence>
<dbReference type="AlphaFoldDB" id="A0A9Q0KB54"/>
<dbReference type="InterPro" id="IPR035595">
    <property type="entry name" value="UDP_glycos_trans_CS"/>
</dbReference>
<dbReference type="GO" id="GO:0080044">
    <property type="term" value="F:quercetin 7-O-glucosyltransferase activity"/>
    <property type="evidence" value="ECO:0007669"/>
    <property type="project" value="TreeGrafter"/>
</dbReference>
<dbReference type="PANTHER" id="PTHR11926:SF774">
    <property type="entry name" value="UDP-GLYCOSYLTRANSFERASE 85A1-RELATED"/>
    <property type="match status" value="1"/>
</dbReference>
<reference evidence="4" key="1">
    <citation type="journal article" date="2023" name="Plant J.">
        <title>The genome of the king protea, Protea cynaroides.</title>
        <authorList>
            <person name="Chang J."/>
            <person name="Duong T.A."/>
            <person name="Schoeman C."/>
            <person name="Ma X."/>
            <person name="Roodt D."/>
            <person name="Barker N."/>
            <person name="Li Z."/>
            <person name="Van de Peer Y."/>
            <person name="Mizrachi E."/>
        </authorList>
    </citation>
    <scope>NUCLEOTIDE SEQUENCE</scope>
    <source>
        <tissue evidence="4">Young leaves</tissue>
    </source>
</reference>
<evidence type="ECO:0008006" key="6">
    <source>
        <dbReference type="Google" id="ProtNLM"/>
    </source>
</evidence>